<dbReference type="SFLD" id="SFLDG01129">
    <property type="entry name" value="C1.5:_HAD__Beta-PGM__Phosphata"/>
    <property type="match status" value="1"/>
</dbReference>
<reference evidence="1 2" key="1">
    <citation type="submission" date="2019-09" db="EMBL/GenBank/DDBJ databases">
        <title>Characterization of the phylogenetic diversity of two novel species belonging to the genus Bifidobacterium: Bifidobacterium cebidarum sp. nov. and Bifidobacterium leontopitheci sp. nov.</title>
        <authorList>
            <person name="Lugli G.A."/>
            <person name="Duranti S."/>
            <person name="Milani C."/>
            <person name="Turroni F."/>
            <person name="Ventura M."/>
        </authorList>
    </citation>
    <scope>NUCLEOTIDE SEQUENCE [LARGE SCALE GENOMIC DNA]</scope>
    <source>
        <strain evidence="1 2">LMG 31469</strain>
    </source>
</reference>
<dbReference type="SFLD" id="SFLDS00003">
    <property type="entry name" value="Haloacid_Dehalogenase"/>
    <property type="match status" value="1"/>
</dbReference>
<evidence type="ECO:0000313" key="2">
    <source>
        <dbReference type="Proteomes" id="UP000468413"/>
    </source>
</evidence>
<dbReference type="InterPro" id="IPR036412">
    <property type="entry name" value="HAD-like_sf"/>
</dbReference>
<dbReference type="Proteomes" id="UP000468413">
    <property type="component" value="Unassembled WGS sequence"/>
</dbReference>
<evidence type="ECO:0000313" key="1">
    <source>
        <dbReference type="EMBL" id="KAB7789119.1"/>
    </source>
</evidence>
<gene>
    <name evidence="1" type="ORF">F7D08_0069</name>
</gene>
<keyword evidence="2" id="KW-1185">Reference proteome</keyword>
<dbReference type="SUPFAM" id="SSF56784">
    <property type="entry name" value="HAD-like"/>
    <property type="match status" value="1"/>
</dbReference>
<dbReference type="Pfam" id="PF13419">
    <property type="entry name" value="HAD_2"/>
    <property type="match status" value="1"/>
</dbReference>
<dbReference type="InterPro" id="IPR041492">
    <property type="entry name" value="HAD_2"/>
</dbReference>
<dbReference type="Gene3D" id="3.40.50.1000">
    <property type="entry name" value="HAD superfamily/HAD-like"/>
    <property type="match status" value="1"/>
</dbReference>
<dbReference type="PANTHER" id="PTHR43434:SF20">
    <property type="entry name" value="5'-NUCLEOTIDASE"/>
    <property type="match status" value="1"/>
</dbReference>
<name>A0A6I1GI80_9BIFI</name>
<dbReference type="AlphaFoldDB" id="A0A6I1GI80"/>
<dbReference type="RefSeq" id="WP_152208781.1">
    <property type="nucleotide sequence ID" value="NZ_WBVS01000001.1"/>
</dbReference>
<dbReference type="GO" id="GO:0004713">
    <property type="term" value="F:protein tyrosine kinase activity"/>
    <property type="evidence" value="ECO:0007669"/>
    <property type="project" value="TreeGrafter"/>
</dbReference>
<dbReference type="PANTHER" id="PTHR43434">
    <property type="entry name" value="PHOSPHOGLYCOLATE PHOSPHATASE"/>
    <property type="match status" value="1"/>
</dbReference>
<dbReference type="GO" id="GO:0005829">
    <property type="term" value="C:cytosol"/>
    <property type="evidence" value="ECO:0007669"/>
    <property type="project" value="TreeGrafter"/>
</dbReference>
<sequence>MRRMVLWDFDGTLADTAGDVWRSLDYAAKLCGGSLPETYKNDAAHLGEPMSDIFRRIEPFPGEAAFAQFKNGVTTHYRTMNDYAATRLYPGVLALLSELRLERITNVIVTDKPRQALERLLRAKGWADLFDGWASPDSIPGRQMDKTAMIGTILHRYQADANHCIYVGDRWGDIEAARRNGIDCIAVTYGDGEARLLQEHAPAYCVDDVTSLGLALKERMV</sequence>
<dbReference type="Gene3D" id="1.10.150.240">
    <property type="entry name" value="Putative phosphatase, domain 2"/>
    <property type="match status" value="1"/>
</dbReference>
<accession>A0A6I1GI80</accession>
<dbReference type="InterPro" id="IPR023198">
    <property type="entry name" value="PGP-like_dom2"/>
</dbReference>
<dbReference type="InterPro" id="IPR023214">
    <property type="entry name" value="HAD_sf"/>
</dbReference>
<protein>
    <submittedName>
        <fullName evidence="1">Haloacid dehalogenase</fullName>
    </submittedName>
</protein>
<proteinExistence type="predicted"/>
<comment type="caution">
    <text evidence="1">The sequence shown here is derived from an EMBL/GenBank/DDBJ whole genome shotgun (WGS) entry which is preliminary data.</text>
</comment>
<dbReference type="InterPro" id="IPR050155">
    <property type="entry name" value="HAD-like_hydrolase_sf"/>
</dbReference>
<organism evidence="1 2">
    <name type="scientific">Bifidobacterium cebidarum</name>
    <dbReference type="NCBI Taxonomy" id="2650773"/>
    <lineage>
        <taxon>Bacteria</taxon>
        <taxon>Bacillati</taxon>
        <taxon>Actinomycetota</taxon>
        <taxon>Actinomycetes</taxon>
        <taxon>Bifidobacteriales</taxon>
        <taxon>Bifidobacteriaceae</taxon>
        <taxon>Bifidobacterium</taxon>
    </lineage>
</organism>
<dbReference type="EMBL" id="WBVS01000001">
    <property type="protein sequence ID" value="KAB7789119.1"/>
    <property type="molecule type" value="Genomic_DNA"/>
</dbReference>